<dbReference type="EMBL" id="MN739657">
    <property type="protein sequence ID" value="QHT18493.1"/>
    <property type="molecule type" value="Genomic_DNA"/>
</dbReference>
<sequence>MIHTVRVSTWDRSDILAFLRKKRQEGPFRCIDVGGTASGWSGEVIDAICDINTPTTSSIRHFQMDITNPDDWTQVDAYVKEHGPFDFSICTHTLEDISNPKFVLKKLAEISKEGYIAVPSKYIELARFENPRYPYRGYIHHRWIFSIRDNRFVGYPKLPYLEQDSFFDSIASTKKDTIDLSFYWKDSIPFSIINNDYLGPSGDAIVGYYRTLEKDDLDV</sequence>
<organism evidence="1">
    <name type="scientific">viral metagenome</name>
    <dbReference type="NCBI Taxonomy" id="1070528"/>
    <lineage>
        <taxon>unclassified sequences</taxon>
        <taxon>metagenomes</taxon>
        <taxon>organismal metagenomes</taxon>
    </lineage>
</organism>
<accession>A0A6C0DPL2</accession>
<reference evidence="1" key="1">
    <citation type="journal article" date="2020" name="Nature">
        <title>Giant virus diversity and host interactions through global metagenomics.</title>
        <authorList>
            <person name="Schulz F."/>
            <person name="Roux S."/>
            <person name="Paez-Espino D."/>
            <person name="Jungbluth S."/>
            <person name="Walsh D.A."/>
            <person name="Denef V.J."/>
            <person name="McMahon K.D."/>
            <person name="Konstantinidis K.T."/>
            <person name="Eloe-Fadrosh E.A."/>
            <person name="Kyrpides N.C."/>
            <person name="Woyke T."/>
        </authorList>
    </citation>
    <scope>NUCLEOTIDE SEQUENCE</scope>
    <source>
        <strain evidence="1">GVMAG-M-3300023174-46</strain>
    </source>
</reference>
<proteinExistence type="predicted"/>
<evidence type="ECO:0000313" key="1">
    <source>
        <dbReference type="EMBL" id="QHT18493.1"/>
    </source>
</evidence>
<dbReference type="InterPro" id="IPR029063">
    <property type="entry name" value="SAM-dependent_MTases_sf"/>
</dbReference>
<dbReference type="Gene3D" id="3.40.50.150">
    <property type="entry name" value="Vaccinia Virus protein VP39"/>
    <property type="match status" value="1"/>
</dbReference>
<protein>
    <recommendedName>
        <fullName evidence="2">Methyltransferase</fullName>
    </recommendedName>
</protein>
<dbReference type="AlphaFoldDB" id="A0A6C0DPL2"/>
<evidence type="ECO:0008006" key="2">
    <source>
        <dbReference type="Google" id="ProtNLM"/>
    </source>
</evidence>
<dbReference type="SUPFAM" id="SSF53335">
    <property type="entry name" value="S-adenosyl-L-methionine-dependent methyltransferases"/>
    <property type="match status" value="1"/>
</dbReference>
<name>A0A6C0DPL2_9ZZZZ</name>